<evidence type="ECO:0000313" key="2">
    <source>
        <dbReference type="Proteomes" id="UP001500897"/>
    </source>
</evidence>
<dbReference type="EMBL" id="BAAANS010000026">
    <property type="protein sequence ID" value="GAA2103882.1"/>
    <property type="molecule type" value="Genomic_DNA"/>
</dbReference>
<keyword evidence="2" id="KW-1185">Reference proteome</keyword>
<evidence type="ECO:0000313" key="1">
    <source>
        <dbReference type="EMBL" id="GAA2103882.1"/>
    </source>
</evidence>
<comment type="caution">
    <text evidence="1">The sequence shown here is derived from an EMBL/GenBank/DDBJ whole genome shotgun (WGS) entry which is preliminary data.</text>
</comment>
<protein>
    <submittedName>
        <fullName evidence="1">Uncharacterized protein</fullName>
    </submittedName>
</protein>
<gene>
    <name evidence="1" type="ORF">GCM10009759_39680</name>
</gene>
<reference evidence="1 2" key="1">
    <citation type="journal article" date="2019" name="Int. J. Syst. Evol. Microbiol.">
        <title>The Global Catalogue of Microorganisms (GCM) 10K type strain sequencing project: providing services to taxonomists for standard genome sequencing and annotation.</title>
        <authorList>
            <consortium name="The Broad Institute Genomics Platform"/>
            <consortium name="The Broad Institute Genome Sequencing Center for Infectious Disease"/>
            <person name="Wu L."/>
            <person name="Ma J."/>
        </authorList>
    </citation>
    <scope>NUCLEOTIDE SEQUENCE [LARGE SCALE GENOMIC DNA]</scope>
    <source>
        <strain evidence="1 2">JCM 14559</strain>
    </source>
</reference>
<sequence>MGTMTDADLNAALEEVLASFEESDENMSEREYELARVTKAW</sequence>
<organism evidence="1 2">
    <name type="scientific">Kitasatospora saccharophila</name>
    <dbReference type="NCBI Taxonomy" id="407973"/>
    <lineage>
        <taxon>Bacteria</taxon>
        <taxon>Bacillati</taxon>
        <taxon>Actinomycetota</taxon>
        <taxon>Actinomycetes</taxon>
        <taxon>Kitasatosporales</taxon>
        <taxon>Streptomycetaceae</taxon>
        <taxon>Kitasatospora</taxon>
    </lineage>
</organism>
<dbReference type="Proteomes" id="UP001500897">
    <property type="component" value="Unassembled WGS sequence"/>
</dbReference>
<proteinExistence type="predicted"/>
<name>A0ABN2X2S0_9ACTN</name>
<accession>A0ABN2X2S0</accession>